<evidence type="ECO:0000256" key="5">
    <source>
        <dbReference type="ARBA" id="ARBA00023136"/>
    </source>
</evidence>
<feature type="region of interest" description="Disordered" evidence="6">
    <location>
        <begin position="432"/>
        <end position="455"/>
    </location>
</feature>
<sequence length="455" mass="47215">MKPAFFGDGRSLLSVASVLAARVAGAAAGFFALALVARLLSPAETGTFLLMQSAVSLAALFALGNLDGAAIRILPGAEETRPGTTHLFLKTLSQTAMIGVPLAFIAVSLGLWLTTPLTLIGALWAGCGLLGFVALRSSARVARALGEVRISSAMQLAGRPILFFLCLSVTAAIVLMDLSAAVAAFALAAMIAGLGHMTITAKRLHRRLRSPPFAGEIRPWRMTGLALLITVLLTEEYPNTVLFIANFALDEAALGELGVALRLALLVKMVPASVLMAFGPQVVAALKRNGPTAASPIALTVTRISATVTAAAALGMALCAVPLLGLFGETYSADPLPLFTLLTVPIANAVFGPNLLILATAGKNRRLVTLTLLNLAIMTIAVLTVAPHGLLAISIVIAVAFVLWEVTLYLAARETTGINAWLPRALAPLPRAEQPPKTEAAPEAAHRTSQLPSGS</sequence>
<feature type="transmembrane region" description="Helical" evidence="7">
    <location>
        <begin position="48"/>
        <end position="66"/>
    </location>
</feature>
<accession>E0TBN3</accession>
<evidence type="ECO:0000313" key="8">
    <source>
        <dbReference type="EMBL" id="ADM08408.1"/>
    </source>
</evidence>
<feature type="transmembrane region" description="Helical" evidence="7">
    <location>
        <begin position="87"/>
        <end position="111"/>
    </location>
</feature>
<dbReference type="HOGENOM" id="CLU_601098_0_0_5"/>
<feature type="transmembrane region" description="Helical" evidence="7">
    <location>
        <begin position="222"/>
        <end position="245"/>
    </location>
</feature>
<organism evidence="8 9">
    <name type="scientific">Parvularcula bermudensis (strain ATCC BAA-594 / HTCC2503 / KCTC 12087)</name>
    <dbReference type="NCBI Taxonomy" id="314260"/>
    <lineage>
        <taxon>Bacteria</taxon>
        <taxon>Pseudomonadati</taxon>
        <taxon>Pseudomonadota</taxon>
        <taxon>Alphaproteobacteria</taxon>
        <taxon>Parvularculales</taxon>
        <taxon>Parvularculaceae</taxon>
        <taxon>Parvularcula</taxon>
    </lineage>
</organism>
<keyword evidence="5 7" id="KW-0472">Membrane</keyword>
<dbReference type="STRING" id="314260.PB2503_01647"/>
<gene>
    <name evidence="8" type="ordered locus">PB2503_01647</name>
</gene>
<dbReference type="eggNOG" id="COG2244">
    <property type="taxonomic scope" value="Bacteria"/>
</dbReference>
<dbReference type="AlphaFoldDB" id="E0TBN3"/>
<proteinExistence type="predicted"/>
<keyword evidence="9" id="KW-1185">Reference proteome</keyword>
<feature type="transmembrane region" description="Helical" evidence="7">
    <location>
        <begin position="265"/>
        <end position="286"/>
    </location>
</feature>
<evidence type="ECO:0000256" key="1">
    <source>
        <dbReference type="ARBA" id="ARBA00004651"/>
    </source>
</evidence>
<evidence type="ECO:0000256" key="7">
    <source>
        <dbReference type="SAM" id="Phobius"/>
    </source>
</evidence>
<keyword evidence="2" id="KW-1003">Cell membrane</keyword>
<evidence type="ECO:0000256" key="4">
    <source>
        <dbReference type="ARBA" id="ARBA00022989"/>
    </source>
</evidence>
<name>E0TBN3_PARBH</name>
<dbReference type="GO" id="GO:0005886">
    <property type="term" value="C:plasma membrane"/>
    <property type="evidence" value="ECO:0007669"/>
    <property type="project" value="UniProtKB-SubCell"/>
</dbReference>
<dbReference type="PANTHER" id="PTHR30250">
    <property type="entry name" value="PST FAMILY PREDICTED COLANIC ACID TRANSPORTER"/>
    <property type="match status" value="1"/>
</dbReference>
<evidence type="ECO:0000256" key="3">
    <source>
        <dbReference type="ARBA" id="ARBA00022692"/>
    </source>
</evidence>
<reference evidence="8 9" key="2">
    <citation type="journal article" date="2011" name="J. Bacteriol.">
        <title>Complete genome sequence of strain HTCC2503T of Parvularcula bermudensis, the type species of the order "Parvularculales" in the class Alphaproteobacteria.</title>
        <authorList>
            <person name="Oh H.M."/>
            <person name="Kang I."/>
            <person name="Vergin K.L."/>
            <person name="Kang D."/>
            <person name="Rhee K.H."/>
            <person name="Giovannoni S.J."/>
            <person name="Cho J.C."/>
        </authorList>
    </citation>
    <scope>NUCLEOTIDE SEQUENCE [LARGE SCALE GENOMIC DNA]</scope>
    <source>
        <strain evidence="9">ATCC BAA-594 / HTCC2503 / KCTC 12087</strain>
    </source>
</reference>
<feature type="transmembrane region" description="Helical" evidence="7">
    <location>
        <begin position="156"/>
        <end position="176"/>
    </location>
</feature>
<dbReference type="EMBL" id="CP002156">
    <property type="protein sequence ID" value="ADM08408.1"/>
    <property type="molecule type" value="Genomic_DNA"/>
</dbReference>
<feature type="transmembrane region" description="Helical" evidence="7">
    <location>
        <begin position="12"/>
        <end position="36"/>
    </location>
</feature>
<evidence type="ECO:0008006" key="10">
    <source>
        <dbReference type="Google" id="ProtNLM"/>
    </source>
</evidence>
<dbReference type="PANTHER" id="PTHR30250:SF11">
    <property type="entry name" value="O-ANTIGEN TRANSPORTER-RELATED"/>
    <property type="match status" value="1"/>
</dbReference>
<comment type="subcellular location">
    <subcellularLocation>
        <location evidence="1">Cell membrane</location>
        <topology evidence="1">Multi-pass membrane protein</topology>
    </subcellularLocation>
</comment>
<feature type="transmembrane region" description="Helical" evidence="7">
    <location>
        <begin position="306"/>
        <end position="327"/>
    </location>
</feature>
<dbReference type="RefSeq" id="WP_013299382.1">
    <property type="nucleotide sequence ID" value="NC_014414.1"/>
</dbReference>
<feature type="transmembrane region" description="Helical" evidence="7">
    <location>
        <begin position="339"/>
        <end position="360"/>
    </location>
</feature>
<feature type="transmembrane region" description="Helical" evidence="7">
    <location>
        <begin position="367"/>
        <end position="386"/>
    </location>
</feature>
<feature type="transmembrane region" description="Helical" evidence="7">
    <location>
        <begin position="182"/>
        <end position="201"/>
    </location>
</feature>
<reference evidence="9" key="1">
    <citation type="submission" date="2010-08" db="EMBL/GenBank/DDBJ databases">
        <title>Genome sequence of Parvularcula bermudensis HTCC2503.</title>
        <authorList>
            <person name="Kang D.-M."/>
            <person name="Oh H.-M."/>
            <person name="Cho J.-C."/>
        </authorList>
    </citation>
    <scope>NUCLEOTIDE SEQUENCE [LARGE SCALE GENOMIC DNA]</scope>
    <source>
        <strain evidence="9">ATCC BAA-594 / HTCC2503 / KCTC 12087</strain>
    </source>
</reference>
<dbReference type="KEGG" id="pbr:PB2503_01647"/>
<keyword evidence="4 7" id="KW-1133">Transmembrane helix</keyword>
<feature type="transmembrane region" description="Helical" evidence="7">
    <location>
        <begin position="117"/>
        <end position="135"/>
    </location>
</feature>
<evidence type="ECO:0000256" key="6">
    <source>
        <dbReference type="SAM" id="MobiDB-lite"/>
    </source>
</evidence>
<dbReference type="Proteomes" id="UP000001302">
    <property type="component" value="Chromosome"/>
</dbReference>
<dbReference type="InterPro" id="IPR050833">
    <property type="entry name" value="Poly_Biosynth_Transport"/>
</dbReference>
<protein>
    <recommendedName>
        <fullName evidence="10">Polysaccharide biosynthesis protein C-terminal domain-containing protein</fullName>
    </recommendedName>
</protein>
<keyword evidence="3 7" id="KW-0812">Transmembrane</keyword>
<evidence type="ECO:0000256" key="2">
    <source>
        <dbReference type="ARBA" id="ARBA00022475"/>
    </source>
</evidence>
<evidence type="ECO:0000313" key="9">
    <source>
        <dbReference type="Proteomes" id="UP000001302"/>
    </source>
</evidence>
<feature type="transmembrane region" description="Helical" evidence="7">
    <location>
        <begin position="392"/>
        <end position="412"/>
    </location>
</feature>